<evidence type="ECO:0000256" key="2">
    <source>
        <dbReference type="SAM" id="MobiDB-lite"/>
    </source>
</evidence>
<dbReference type="Pfam" id="PF00035">
    <property type="entry name" value="dsrm"/>
    <property type="match status" value="1"/>
</dbReference>
<comment type="caution">
    <text evidence="4">The sequence shown here is derived from an EMBL/GenBank/DDBJ whole genome shotgun (WGS) entry which is preliminary data.</text>
</comment>
<dbReference type="PROSITE" id="PS50137">
    <property type="entry name" value="DS_RBD"/>
    <property type="match status" value="1"/>
</dbReference>
<protein>
    <submittedName>
        <fullName evidence="4">Ribonuclease III</fullName>
        <ecNumber evidence="4">3.1.26.3</ecNumber>
    </submittedName>
</protein>
<organism evidence="4 5">
    <name type="scientific">Klebsiella michiganensis</name>
    <dbReference type="NCBI Taxonomy" id="1134687"/>
    <lineage>
        <taxon>Bacteria</taxon>
        <taxon>Pseudomonadati</taxon>
        <taxon>Pseudomonadota</taxon>
        <taxon>Gammaproteobacteria</taxon>
        <taxon>Enterobacterales</taxon>
        <taxon>Enterobacteriaceae</taxon>
        <taxon>Klebsiella/Raoultella group</taxon>
        <taxon>Klebsiella</taxon>
    </lineage>
</organism>
<keyword evidence="1" id="KW-0694">RNA-binding</keyword>
<evidence type="ECO:0000313" key="5">
    <source>
        <dbReference type="Proteomes" id="UP000234667"/>
    </source>
</evidence>
<evidence type="ECO:0000313" key="4">
    <source>
        <dbReference type="EMBL" id="PLO63438.1"/>
    </source>
</evidence>
<sequence length="36" mass="3808">HCQVSGLSEPVVGTGSSRRKAEQAAAEQALKKLELE</sequence>
<feature type="domain" description="DRBM" evidence="3">
    <location>
        <begin position="1"/>
        <end position="35"/>
    </location>
</feature>
<gene>
    <name evidence="4" type="primary">rnc</name>
    <name evidence="4" type="ORF">CWN49_27810</name>
</gene>
<reference evidence="4 5" key="1">
    <citation type="submission" date="2017-11" db="EMBL/GenBank/DDBJ databases">
        <authorList>
            <person name="Han C.G."/>
        </authorList>
    </citation>
    <scope>NUCLEOTIDE SEQUENCE [LARGE SCALE GENOMIC DNA]</scope>
    <source>
        <strain evidence="4 5">A10</strain>
    </source>
</reference>
<keyword evidence="4" id="KW-0378">Hydrolase</keyword>
<dbReference type="AlphaFoldDB" id="A0A2J5PC75"/>
<dbReference type="SUPFAM" id="SSF54768">
    <property type="entry name" value="dsRNA-binding domain-like"/>
    <property type="match status" value="1"/>
</dbReference>
<feature type="non-terminal residue" evidence="4">
    <location>
        <position position="1"/>
    </location>
</feature>
<evidence type="ECO:0000259" key="3">
    <source>
        <dbReference type="PROSITE" id="PS50137"/>
    </source>
</evidence>
<dbReference type="GO" id="GO:0003723">
    <property type="term" value="F:RNA binding"/>
    <property type="evidence" value="ECO:0007669"/>
    <property type="project" value="UniProtKB-UniRule"/>
</dbReference>
<feature type="region of interest" description="Disordered" evidence="2">
    <location>
        <begin position="1"/>
        <end position="23"/>
    </location>
</feature>
<dbReference type="Proteomes" id="UP000234667">
    <property type="component" value="Unassembled WGS sequence"/>
</dbReference>
<dbReference type="GO" id="GO:0004525">
    <property type="term" value="F:ribonuclease III activity"/>
    <property type="evidence" value="ECO:0007669"/>
    <property type="project" value="UniProtKB-EC"/>
</dbReference>
<dbReference type="EMBL" id="PIDR01001222">
    <property type="protein sequence ID" value="PLO63438.1"/>
    <property type="molecule type" value="Genomic_DNA"/>
</dbReference>
<dbReference type="InterPro" id="IPR014720">
    <property type="entry name" value="dsRBD_dom"/>
</dbReference>
<accession>A0A2J5PC75</accession>
<proteinExistence type="predicted"/>
<name>A0A2J5PC75_9ENTR</name>
<reference evidence="4 5" key="2">
    <citation type="submission" date="2018-01" db="EMBL/GenBank/DDBJ databases">
        <title>Genomic study of Klebsiella pneumoniae.</title>
        <authorList>
            <person name="Yang Y."/>
            <person name="Bicalho R."/>
        </authorList>
    </citation>
    <scope>NUCLEOTIDE SEQUENCE [LARGE SCALE GENOMIC DNA]</scope>
    <source>
        <strain evidence="4 5">A10</strain>
    </source>
</reference>
<dbReference type="EC" id="3.1.26.3" evidence="4"/>
<dbReference type="Gene3D" id="3.30.160.20">
    <property type="match status" value="1"/>
</dbReference>
<evidence type="ECO:0000256" key="1">
    <source>
        <dbReference type="PROSITE-ProRule" id="PRU00266"/>
    </source>
</evidence>